<dbReference type="AlphaFoldDB" id="X8CAB6"/>
<keyword evidence="2" id="KW-0812">Transmembrane</keyword>
<gene>
    <name evidence="3" type="ORF">I553_2441</name>
</gene>
<proteinExistence type="predicted"/>
<sequence>MFGALLVLELTVKSFWCIVVATAVLALSFAARPVARGMRERKVAVAHTRPANSRTEPSDSINGPARGQRTCLRSRRRRTDAFGVLQTGTYAVRSAYEEIDVAAIRTARDDLTKLLIEKPAGVALRGLASVLVQRRAASNSAARLPPPLATPTGVQAAAYRSRVRSRPQ</sequence>
<feature type="region of interest" description="Disordered" evidence="1">
    <location>
        <begin position="45"/>
        <end position="68"/>
    </location>
</feature>
<comment type="caution">
    <text evidence="3">The sequence shown here is derived from an EMBL/GenBank/DDBJ whole genome shotgun (WGS) entry which is preliminary data.</text>
</comment>
<name>X8CAB6_MYCXE</name>
<dbReference type="EMBL" id="JAOB01000033">
    <property type="protein sequence ID" value="EUA52255.1"/>
    <property type="molecule type" value="Genomic_DNA"/>
</dbReference>
<accession>X8CAB6</accession>
<keyword evidence="2" id="KW-1133">Transmembrane helix</keyword>
<protein>
    <submittedName>
        <fullName evidence="3">Uncharacterized protein</fullName>
    </submittedName>
</protein>
<reference evidence="3" key="1">
    <citation type="submission" date="2014-01" db="EMBL/GenBank/DDBJ databases">
        <authorList>
            <person name="Brown-Elliot B."/>
            <person name="Wallace R."/>
            <person name="Lenaerts A."/>
            <person name="Ordway D."/>
            <person name="DeGroote M.A."/>
            <person name="Parker T."/>
            <person name="Sizemore C."/>
            <person name="Tallon L.J."/>
            <person name="Sadzewicz L.K."/>
            <person name="Sengamalay N."/>
            <person name="Fraser C.M."/>
            <person name="Hine E."/>
            <person name="Shefchek K.A."/>
            <person name="Das S.P."/>
            <person name="Tettelin H."/>
        </authorList>
    </citation>
    <scope>NUCLEOTIDE SEQUENCE [LARGE SCALE GENOMIC DNA]</scope>
    <source>
        <strain evidence="3">4042</strain>
    </source>
</reference>
<evidence type="ECO:0000256" key="1">
    <source>
        <dbReference type="SAM" id="MobiDB-lite"/>
    </source>
</evidence>
<feature type="compositionally biased region" description="Polar residues" evidence="1">
    <location>
        <begin position="50"/>
        <end position="61"/>
    </location>
</feature>
<evidence type="ECO:0000256" key="2">
    <source>
        <dbReference type="SAM" id="Phobius"/>
    </source>
</evidence>
<feature type="region of interest" description="Disordered" evidence="1">
    <location>
        <begin position="138"/>
        <end position="168"/>
    </location>
</feature>
<dbReference type="PATRIC" id="fig|1299334.3.peg.3554"/>
<feature type="transmembrane region" description="Helical" evidence="2">
    <location>
        <begin position="12"/>
        <end position="31"/>
    </location>
</feature>
<evidence type="ECO:0000313" key="3">
    <source>
        <dbReference type="EMBL" id="EUA52255.1"/>
    </source>
</evidence>
<keyword evidence="2" id="KW-0472">Membrane</keyword>
<organism evidence="3">
    <name type="scientific">Mycobacterium xenopi 4042</name>
    <dbReference type="NCBI Taxonomy" id="1299334"/>
    <lineage>
        <taxon>Bacteria</taxon>
        <taxon>Bacillati</taxon>
        <taxon>Actinomycetota</taxon>
        <taxon>Actinomycetes</taxon>
        <taxon>Mycobacteriales</taxon>
        <taxon>Mycobacteriaceae</taxon>
        <taxon>Mycobacterium</taxon>
    </lineage>
</organism>